<accession>A0A068LDM1</accession>
<keyword evidence="1" id="KW-0732">Signal</keyword>
<organism evidence="2">
    <name type="scientific">Kitasatospora aureofaciens</name>
    <name type="common">Streptomyces aureofaciens</name>
    <dbReference type="NCBI Taxonomy" id="1894"/>
    <lineage>
        <taxon>Bacteria</taxon>
        <taxon>Bacillati</taxon>
        <taxon>Actinomycetota</taxon>
        <taxon>Actinomycetes</taxon>
        <taxon>Kitasatosporales</taxon>
        <taxon>Streptomycetaceae</taxon>
        <taxon>Kitasatospora</taxon>
    </lineage>
</organism>
<dbReference type="Pfam" id="PF25848">
    <property type="entry name" value="Rodlin"/>
    <property type="match status" value="1"/>
</dbReference>
<keyword evidence="2" id="KW-0614">Plasmid</keyword>
<feature type="signal peptide" evidence="1">
    <location>
        <begin position="1"/>
        <end position="28"/>
    </location>
</feature>
<evidence type="ECO:0000313" key="2">
    <source>
        <dbReference type="EMBL" id="AIE41995.1"/>
    </source>
</evidence>
<sequence length="137" mass="13678">MLKKMMVTAAATAAAIGAGAAAAAPAMAIGNDNGINTVNGNGASQIYGNQKTAGDMSPQLSAVQGTLNKPCIGLPVKVNAQSLIAILANVGVQDVNVLANPQNQQCTENSTQAKGDEPLSHILDNIPVLSGNVSANS</sequence>
<dbReference type="EMBL" id="KJ396772">
    <property type="protein sequence ID" value="AIE41995.1"/>
    <property type="molecule type" value="Genomic_DNA"/>
</dbReference>
<name>A0A068LDM1_KITAU</name>
<evidence type="ECO:0000256" key="1">
    <source>
        <dbReference type="SAM" id="SignalP"/>
    </source>
</evidence>
<reference evidence="2" key="1">
    <citation type="journal article" date="2002" name="Gene">
        <title>Cloning and characterization of a polyketide synthase gene cluster involved in biosynthesis of a proposed angucycline-like polyketide auricin in Streptomyces aureofaciens CCM 3239.</title>
        <authorList>
            <person name="Novakova R."/>
            <person name="Bistakova J."/>
            <person name="Homerova D."/>
            <person name="Rezuchova B."/>
            <person name="Kormanec J."/>
        </authorList>
    </citation>
    <scope>NUCLEOTIDE SEQUENCE</scope>
    <source>
        <strain evidence="2">CCM3239</strain>
        <plasmid evidence="2">pSA3239</plasmid>
    </source>
</reference>
<reference evidence="2" key="7">
    <citation type="journal article" date="2014" name="Appl. Microbiol. Biotechnol.">
        <title>Intriguing properties of the angucycline antibiotic auricin and complex regulation of its biosynthesis.</title>
        <authorList>
            <person name="Kormanec J."/>
            <person name="Novakova R."/>
            <person name="Mingyar E."/>
            <person name="Feckova L."/>
        </authorList>
    </citation>
    <scope>NUCLEOTIDE SEQUENCE</scope>
    <source>
        <strain evidence="2">CCM3239</strain>
        <plasmid evidence="2">pSA3239</plasmid>
    </source>
</reference>
<proteinExistence type="predicted"/>
<reference evidence="2" key="5">
    <citation type="journal article" date="2011" name="Microbiology">
        <title>The role of two SARP family transcriptional regulators in regulation of the auricin gene cluster in Streptomyces aureofaciens CCM 3239.</title>
        <authorList>
            <person name="Novakova R."/>
            <person name="Rehakova A."/>
            <person name="Kutas P."/>
            <person name="Feckova L."/>
            <person name="Kormanec J."/>
        </authorList>
    </citation>
    <scope>NUCLEOTIDE SEQUENCE</scope>
    <source>
        <strain evidence="2">CCM3239</strain>
        <plasmid evidence="2">pSA3239</plasmid>
    </source>
</reference>
<dbReference type="InterPro" id="IPR047736">
    <property type="entry name" value="RdlA/B-like"/>
</dbReference>
<reference evidence="2" key="4">
    <citation type="journal article" date="2010" name="Microbiology">
        <title>The role of the TetR-family transcriptional regulator Aur1R in negative regulation of the auricin gene cluster in Streptomyces aureofaciens CCM 3239.</title>
        <authorList>
            <person name="Novakova R."/>
            <person name="Kutas P."/>
            <person name="Feckova L."/>
            <person name="Kormanec J."/>
        </authorList>
    </citation>
    <scope>NUCLEOTIDE SEQUENCE</scope>
    <source>
        <strain evidence="2">CCM3239</strain>
        <plasmid evidence="2">pSA3239</plasmid>
    </source>
</reference>
<reference evidence="2" key="2">
    <citation type="journal article" date="2005" name="Microbiology">
        <title>Characterization of a regulatory gene essential for the production of the angucycline-like polyketide antibiotic auricin in Streptomyces aureofaciens CCM 3239.</title>
        <authorList>
            <person name="Novakova R."/>
            <person name="Homerova D."/>
            <person name="Feckova L."/>
            <person name="Kormanec J."/>
        </authorList>
    </citation>
    <scope>NUCLEOTIDE SEQUENCE</scope>
    <source>
        <strain evidence="2">CCM3239</strain>
        <plasmid evidence="2">pSA3239</plasmid>
    </source>
</reference>
<protein>
    <submittedName>
        <fullName evidence="2">RdlA protein</fullName>
    </submittedName>
</protein>
<reference evidence="2" key="6">
    <citation type="journal article" date="2013" name="FEMS Microbiol. Lett.">
        <title>The gene cluster aur1 for the angucycline antibiotic auricin is located on a large linear plasmid pSA3239 in Streptomyces aureofaciens CCM 3239.</title>
        <authorList>
            <person name="Novakova R."/>
            <person name="Knirschova R."/>
            <person name="Farkasovsky M."/>
            <person name="Feckova L."/>
            <person name="Rehakova A."/>
            <person name="Mingyar E."/>
            <person name="Kormanec J."/>
        </authorList>
    </citation>
    <scope>NUCLEOTIDE SEQUENCE</scope>
    <source>
        <strain evidence="2">CCM3239</strain>
        <plasmid evidence="2">pSA3239</plasmid>
    </source>
</reference>
<dbReference type="NCBIfam" id="NF041022">
    <property type="entry name" value="rodlin_AB"/>
    <property type="match status" value="1"/>
</dbReference>
<geneLocation type="plasmid" evidence="2">
    <name>pSA3239</name>
</geneLocation>
<dbReference type="AlphaFoldDB" id="A0A068LDM1"/>
<feature type="chain" id="PRO_5038441932" evidence="1">
    <location>
        <begin position="29"/>
        <end position="137"/>
    </location>
</feature>
<reference evidence="2" key="8">
    <citation type="journal article" date="2015" name="Appl. Microbiol. Biotechnol.">
        <title>Characterisation of the genes involved in the biosynthesis and attachment of the aminodeoxysugar D-forosamine in the auricin gene cluster of Streptomyces aureofaciens CCM3239.</title>
        <authorList>
            <person name="Bekeova C."/>
            <person name="Rehakova A."/>
            <person name="Feckova L."/>
            <person name="Vlckova S."/>
            <person name="Novakova R."/>
            <person name="Mingyar E."/>
            <person name="Kormanec J."/>
        </authorList>
    </citation>
    <scope>NUCLEOTIDE SEQUENCE</scope>
    <source>
        <strain evidence="2">CCM3239</strain>
        <plasmid evidence="2">pSA3239</plasmid>
    </source>
</reference>
<reference evidence="2" key="3">
    <citation type="journal article" date="2010" name="Folia Microbiol. (Praha)">
        <title>Identification and characterization of an indigoidine-like gene for a blue pigment biosynthesis in Streptomyces aureofaciens CCM 3239.</title>
        <authorList>
            <person name="Novakova R."/>
            <person name="Odnogova Z."/>
            <person name="Kutas P."/>
            <person name="Feckova L."/>
            <person name="Kormanec J."/>
        </authorList>
    </citation>
    <scope>NUCLEOTIDE SEQUENCE</scope>
    <source>
        <strain evidence="2">CCM3239</strain>
        <plasmid evidence="2">pSA3239</plasmid>
    </source>
</reference>